<keyword evidence="2" id="KW-1003">Cell membrane</keyword>
<sequence>MAPHGRPSPATTNGWPLLRFVAASGLTNLVDGVAATAWAWTASLLTRDPLPIALVAMALRLPWARFAIPAGIITDRADRRRLMLGMDGLRLSAGGRGALVGVAAGGRAAGWGLLAPPSAALILAGIAGNFHPRQADRKTWRGKLAEVMAFLHGVPIPGPLAWLTGFWNLFFQTVTISLIPHVHWPR</sequence>
<dbReference type="EMBL" id="CP058691">
    <property type="protein sequence ID" value="QLH16564.1"/>
    <property type="molecule type" value="Genomic_DNA"/>
</dbReference>
<protein>
    <submittedName>
        <fullName evidence="4">MFS transporter</fullName>
    </submittedName>
</protein>
<keyword evidence="3" id="KW-0472">Membrane</keyword>
<evidence type="ECO:0000313" key="4">
    <source>
        <dbReference type="EMBL" id="QLH16564.1"/>
    </source>
</evidence>
<dbReference type="RefSeq" id="WP_036765012.1">
    <property type="nucleotide sequence ID" value="NZ_CP038205.1"/>
</dbReference>
<evidence type="ECO:0000256" key="2">
    <source>
        <dbReference type="ARBA" id="ARBA00022475"/>
    </source>
</evidence>
<dbReference type="AlphaFoldDB" id="A0A7H9BYR3"/>
<keyword evidence="4" id="KW-0614">Plasmid</keyword>
<dbReference type="Pfam" id="PF05977">
    <property type="entry name" value="MFS_3"/>
    <property type="match status" value="1"/>
</dbReference>
<gene>
    <name evidence="4" type="ORF">HYQ43_20225</name>
</gene>
<name>A0A7H9BYR3_PARPN</name>
<keyword evidence="3" id="KW-1133">Transmembrane helix</keyword>
<keyword evidence="1" id="KW-0813">Transport</keyword>
<geneLocation type="plasmid" evidence="4 5">
    <name>unnamed1</name>
</geneLocation>
<dbReference type="Proteomes" id="UP000509322">
    <property type="component" value="Plasmid unnamed1"/>
</dbReference>
<dbReference type="InterPro" id="IPR010290">
    <property type="entry name" value="TM_effector"/>
</dbReference>
<accession>A0A7H9BYR3</accession>
<organism evidence="4 5">
    <name type="scientific">Paracoccus pantotrophus</name>
    <name type="common">Thiosphaera pantotropha</name>
    <dbReference type="NCBI Taxonomy" id="82367"/>
    <lineage>
        <taxon>Bacteria</taxon>
        <taxon>Pseudomonadati</taxon>
        <taxon>Pseudomonadota</taxon>
        <taxon>Alphaproteobacteria</taxon>
        <taxon>Rhodobacterales</taxon>
        <taxon>Paracoccaceae</taxon>
        <taxon>Paracoccus</taxon>
    </lineage>
</organism>
<evidence type="ECO:0000256" key="3">
    <source>
        <dbReference type="SAM" id="Phobius"/>
    </source>
</evidence>
<proteinExistence type="predicted"/>
<feature type="transmembrane region" description="Helical" evidence="3">
    <location>
        <begin position="20"/>
        <end position="40"/>
    </location>
</feature>
<keyword evidence="3" id="KW-0812">Transmembrane</keyword>
<reference evidence="4 5" key="1">
    <citation type="submission" date="2020-07" db="EMBL/GenBank/DDBJ databases">
        <title>The complete genome of Paracoccus pantotrophus ACCC 10489.</title>
        <authorList>
            <person name="Si Y."/>
        </authorList>
    </citation>
    <scope>NUCLEOTIDE SEQUENCE [LARGE SCALE GENOMIC DNA]</scope>
    <source>
        <strain evidence="4 5">ACCC10489</strain>
        <plasmid evidence="4 5">unnamed1</plasmid>
    </source>
</reference>
<evidence type="ECO:0000313" key="5">
    <source>
        <dbReference type="Proteomes" id="UP000509322"/>
    </source>
</evidence>
<evidence type="ECO:0000256" key="1">
    <source>
        <dbReference type="ARBA" id="ARBA00022448"/>
    </source>
</evidence>